<dbReference type="SUPFAM" id="SSF143744">
    <property type="entry name" value="GlcG-like"/>
    <property type="match status" value="1"/>
</dbReference>
<reference evidence="1 2" key="1">
    <citation type="submission" date="2016-02" db="EMBL/GenBank/DDBJ databases">
        <authorList>
            <person name="Wen L."/>
            <person name="He K."/>
            <person name="Yang H."/>
        </authorList>
    </citation>
    <scope>NUCLEOTIDE SEQUENCE [LARGE SCALE GENOMIC DNA]</scope>
    <source>
        <strain evidence="1 2">CD09_2</strain>
    </source>
</reference>
<accession>A0A177JH13</accession>
<dbReference type="OrthoDB" id="9815788at2"/>
<evidence type="ECO:0000313" key="1">
    <source>
        <dbReference type="EMBL" id="OAH40207.1"/>
    </source>
</evidence>
<proteinExistence type="predicted"/>
<dbReference type="RefSeq" id="WP_063976959.1">
    <property type="nucleotide sequence ID" value="NZ_LSTR01000069.1"/>
</dbReference>
<dbReference type="Gene3D" id="3.30.450.150">
    <property type="entry name" value="Haem-degrading domain"/>
    <property type="match status" value="1"/>
</dbReference>
<dbReference type="Pfam" id="PF03928">
    <property type="entry name" value="HbpS-like"/>
    <property type="match status" value="1"/>
</dbReference>
<protein>
    <submittedName>
        <fullName evidence="1">Cobalamin adenosyltransferase</fullName>
    </submittedName>
</protein>
<dbReference type="AlphaFoldDB" id="A0A177JH13"/>
<gene>
    <name evidence="1" type="ORF">AX777_24900</name>
</gene>
<dbReference type="PANTHER" id="PTHR34309:SF1">
    <property type="entry name" value="PROTEIN GLCG"/>
    <property type="match status" value="1"/>
</dbReference>
<dbReference type="EMBL" id="LSTR01000069">
    <property type="protein sequence ID" value="OAH40207.1"/>
    <property type="molecule type" value="Genomic_DNA"/>
</dbReference>
<dbReference type="GO" id="GO:0016740">
    <property type="term" value="F:transferase activity"/>
    <property type="evidence" value="ECO:0007669"/>
    <property type="project" value="UniProtKB-KW"/>
</dbReference>
<dbReference type="InterPro" id="IPR052517">
    <property type="entry name" value="GlcG_carb_metab_protein"/>
</dbReference>
<dbReference type="PANTHER" id="PTHR34309">
    <property type="entry name" value="SLR1406 PROTEIN"/>
    <property type="match status" value="1"/>
</dbReference>
<organism evidence="1 2">
    <name type="scientific">Sphingobium yanoikuyae</name>
    <name type="common">Sphingomonas yanoikuyae</name>
    <dbReference type="NCBI Taxonomy" id="13690"/>
    <lineage>
        <taxon>Bacteria</taxon>
        <taxon>Pseudomonadati</taxon>
        <taxon>Pseudomonadota</taxon>
        <taxon>Alphaproteobacteria</taxon>
        <taxon>Sphingomonadales</taxon>
        <taxon>Sphingomonadaceae</taxon>
        <taxon>Sphingobium</taxon>
    </lineage>
</organism>
<sequence>MTRLIATLTLDDAKLMLSAAEAKAAEFGIAYNVAVVDSGGHLIAFVRQDDALIGSIDLAIKKAITARLFDKKTDYLAALAQPGEPLFGIDQSNDGNVIIFGGGLPVAWEGRLVGAVGASAGSVEQDIAVAQAAVSAIDMQL</sequence>
<dbReference type="InterPro" id="IPR038084">
    <property type="entry name" value="PduO/GlcC-like_sf"/>
</dbReference>
<dbReference type="Proteomes" id="UP000077262">
    <property type="component" value="Unassembled WGS sequence"/>
</dbReference>
<evidence type="ECO:0000313" key="2">
    <source>
        <dbReference type="Proteomes" id="UP000077262"/>
    </source>
</evidence>
<comment type="caution">
    <text evidence="1">The sequence shown here is derived from an EMBL/GenBank/DDBJ whole genome shotgun (WGS) entry which is preliminary data.</text>
</comment>
<keyword evidence="1" id="KW-0808">Transferase</keyword>
<dbReference type="InterPro" id="IPR005624">
    <property type="entry name" value="PduO/GlcC-like"/>
</dbReference>
<name>A0A177JH13_SPHYA</name>